<organism evidence="6 7">
    <name type="scientific">Rhodococcus coprophilus</name>
    <dbReference type="NCBI Taxonomy" id="38310"/>
    <lineage>
        <taxon>Bacteria</taxon>
        <taxon>Bacillati</taxon>
        <taxon>Actinomycetota</taxon>
        <taxon>Actinomycetes</taxon>
        <taxon>Mycobacteriales</taxon>
        <taxon>Nocardiaceae</taxon>
        <taxon>Rhodococcus</taxon>
    </lineage>
</organism>
<dbReference type="GO" id="GO:0047044">
    <property type="term" value="F:androstan-3-alpha,17-beta-diol dehydrogenase (NAD+) activity"/>
    <property type="evidence" value="ECO:0007669"/>
    <property type="project" value="UniProtKB-EC"/>
</dbReference>
<dbReference type="EMBL" id="LS483468">
    <property type="protein sequence ID" value="SQI28359.1"/>
    <property type="molecule type" value="Genomic_DNA"/>
</dbReference>
<dbReference type="PRINTS" id="PR00080">
    <property type="entry name" value="SDRFAMILY"/>
</dbReference>
<dbReference type="SMART" id="SM00822">
    <property type="entry name" value="PKS_KR"/>
    <property type="match status" value="1"/>
</dbReference>
<evidence type="ECO:0000256" key="3">
    <source>
        <dbReference type="ARBA" id="ARBA00023002"/>
    </source>
</evidence>
<dbReference type="InterPro" id="IPR002347">
    <property type="entry name" value="SDR_fam"/>
</dbReference>
<dbReference type="PANTHER" id="PTHR43391">
    <property type="entry name" value="RETINOL DEHYDROGENASE-RELATED"/>
    <property type="match status" value="1"/>
</dbReference>
<dbReference type="EC" id="1.1.1.53" evidence="6"/>
<accession>A0A2X4TPU4</accession>
<sequence>MELASARHAFVTGGAGGIGLGIADALAEHGIRVTIADIDREAVDTVVAQRPDDVRGVGLDVRDRDSWARAADEAESAFGPVDILINNAGIGFNGRDVVDTDAEVFDLLVAIDLAGVFHGVSTFGARMRDAGRGHIVNTASIMGLTAGAPGRGAYSAVKSAVVALSEALRIEMAPHGVGVSVLCPGLVRSNLDANTLRLGGHVEDSRHIKGAGDVGMTPAEAGACVVRGIAQDLPYILTHLEYLGHIEKRMEAIRSAAGASAGAGRAS</sequence>
<reference evidence="6 7" key="1">
    <citation type="submission" date="2018-06" db="EMBL/GenBank/DDBJ databases">
        <authorList>
            <consortium name="Pathogen Informatics"/>
            <person name="Doyle S."/>
        </authorList>
    </citation>
    <scope>NUCLEOTIDE SEQUENCE [LARGE SCALE GENOMIC DNA]</scope>
    <source>
        <strain evidence="6 7">NCTC10994</strain>
    </source>
</reference>
<dbReference type="Gene3D" id="3.40.50.720">
    <property type="entry name" value="NAD(P)-binding Rossmann-like Domain"/>
    <property type="match status" value="1"/>
</dbReference>
<comment type="similarity">
    <text evidence="1 4">Belongs to the short-chain dehydrogenases/reductases (SDR) family.</text>
</comment>
<evidence type="ECO:0000259" key="5">
    <source>
        <dbReference type="SMART" id="SM00822"/>
    </source>
</evidence>
<evidence type="ECO:0000256" key="1">
    <source>
        <dbReference type="ARBA" id="ARBA00006484"/>
    </source>
</evidence>
<keyword evidence="2" id="KW-0521">NADP</keyword>
<keyword evidence="7" id="KW-1185">Reference proteome</keyword>
<dbReference type="PANTHER" id="PTHR43391:SF14">
    <property type="entry name" value="DEHYDROGENASE_REDUCTASE SDR FAMILY PROTEIN 7-LIKE"/>
    <property type="match status" value="1"/>
</dbReference>
<protein>
    <submittedName>
        <fullName evidence="6">Short chain dehydrogenase</fullName>
        <ecNumber evidence="6">1.1.1.53</ecNumber>
    </submittedName>
</protein>
<evidence type="ECO:0000313" key="7">
    <source>
        <dbReference type="Proteomes" id="UP000249091"/>
    </source>
</evidence>
<dbReference type="PRINTS" id="PR00081">
    <property type="entry name" value="GDHRDH"/>
</dbReference>
<dbReference type="InterPro" id="IPR057326">
    <property type="entry name" value="KR_dom"/>
</dbReference>
<proteinExistence type="inferred from homology"/>
<dbReference type="AlphaFoldDB" id="A0A2X4TPU4"/>
<dbReference type="KEGG" id="rcr:NCTC10994_00103"/>
<gene>
    <name evidence="6" type="primary">fabG3_1</name>
    <name evidence="6" type="ORF">NCTC10994_00103</name>
</gene>
<name>A0A2X4TPU4_9NOCA</name>
<dbReference type="SUPFAM" id="SSF51735">
    <property type="entry name" value="NAD(P)-binding Rossmann-fold domains"/>
    <property type="match status" value="1"/>
</dbReference>
<evidence type="ECO:0000313" key="6">
    <source>
        <dbReference type="EMBL" id="SQI28359.1"/>
    </source>
</evidence>
<keyword evidence="3 6" id="KW-0560">Oxidoreductase</keyword>
<dbReference type="CDD" id="cd05233">
    <property type="entry name" value="SDR_c"/>
    <property type="match status" value="1"/>
</dbReference>
<dbReference type="Pfam" id="PF00106">
    <property type="entry name" value="adh_short"/>
    <property type="match status" value="1"/>
</dbReference>
<evidence type="ECO:0000256" key="4">
    <source>
        <dbReference type="RuleBase" id="RU000363"/>
    </source>
</evidence>
<feature type="domain" description="Ketoreductase" evidence="5">
    <location>
        <begin position="7"/>
        <end position="190"/>
    </location>
</feature>
<dbReference type="Proteomes" id="UP000249091">
    <property type="component" value="Chromosome 1"/>
</dbReference>
<dbReference type="RefSeq" id="WP_072699176.1">
    <property type="nucleotide sequence ID" value="NZ_JAFBBL010000001.1"/>
</dbReference>
<dbReference type="STRING" id="1219011.GCA_001895045_01050"/>
<evidence type="ECO:0000256" key="2">
    <source>
        <dbReference type="ARBA" id="ARBA00022857"/>
    </source>
</evidence>
<dbReference type="InterPro" id="IPR036291">
    <property type="entry name" value="NAD(P)-bd_dom_sf"/>
</dbReference>